<dbReference type="GO" id="GO:0016301">
    <property type="term" value="F:kinase activity"/>
    <property type="evidence" value="ECO:0007669"/>
    <property type="project" value="UniProtKB-KW"/>
</dbReference>
<keyword evidence="5 9" id="KW-0456">Lyase</keyword>
<dbReference type="GO" id="GO:0005524">
    <property type="term" value="F:ATP binding"/>
    <property type="evidence" value="ECO:0007669"/>
    <property type="project" value="InterPro"/>
</dbReference>
<dbReference type="InterPro" id="IPR024083">
    <property type="entry name" value="Fumarase/histidase_N"/>
</dbReference>
<organism evidence="9 10">
    <name type="scientific">Auritidibacter ignavus</name>
    <dbReference type="NCBI Taxonomy" id="678932"/>
    <lineage>
        <taxon>Bacteria</taxon>
        <taxon>Bacillati</taxon>
        <taxon>Actinomycetota</taxon>
        <taxon>Actinomycetes</taxon>
        <taxon>Micrococcales</taxon>
        <taxon>Micrococcaceae</taxon>
        <taxon>Auritidibacter</taxon>
    </lineage>
</organism>
<dbReference type="Gene3D" id="1.20.200.10">
    <property type="entry name" value="Fumarase/aspartase (Central domain)"/>
    <property type="match status" value="1"/>
</dbReference>
<evidence type="ECO:0000256" key="2">
    <source>
        <dbReference type="ARBA" id="ARBA00012338"/>
    </source>
</evidence>
<dbReference type="EC" id="4.3.2.1" evidence="2"/>
<dbReference type="InterPro" id="IPR000362">
    <property type="entry name" value="Fumarate_lyase_fam"/>
</dbReference>
<keyword evidence="4" id="KW-0418">Kinase</keyword>
<reference evidence="9 10" key="1">
    <citation type="submission" date="2023-03" db="EMBL/GenBank/DDBJ databases">
        <title>Complete genome sequences of several Auritidibacter ignavus strains isolated from ear infections.</title>
        <authorList>
            <person name="Baehr T."/>
            <person name="Baumhoegger A.M."/>
        </authorList>
    </citation>
    <scope>NUCLEOTIDE SEQUENCE [LARGE SCALE GENOMIC DNA]</scope>
    <source>
        <strain evidence="9 10">BABAE-6</strain>
    </source>
</reference>
<dbReference type="Pfam" id="PF00288">
    <property type="entry name" value="GHMP_kinases_N"/>
    <property type="match status" value="1"/>
</dbReference>
<evidence type="ECO:0000256" key="5">
    <source>
        <dbReference type="ARBA" id="ARBA00023239"/>
    </source>
</evidence>
<dbReference type="InterPro" id="IPR009049">
    <property type="entry name" value="Argininosuccinate_lyase"/>
</dbReference>
<keyword evidence="10" id="KW-1185">Reference proteome</keyword>
<dbReference type="Gene3D" id="3.30.230.10">
    <property type="match status" value="1"/>
</dbReference>
<dbReference type="GO" id="GO:0042450">
    <property type="term" value="P:L-arginine biosynthetic process via ornithine"/>
    <property type="evidence" value="ECO:0007669"/>
    <property type="project" value="InterPro"/>
</dbReference>
<dbReference type="InterPro" id="IPR006204">
    <property type="entry name" value="GHMP_kinase_N_dom"/>
</dbReference>
<comment type="pathway">
    <text evidence="1">Amino-acid biosynthesis; L-arginine biosynthesis; L-arginine from L-ornithine and carbamoyl phosphate: step 3/3.</text>
</comment>
<keyword evidence="4" id="KW-0808">Transferase</keyword>
<dbReference type="SUPFAM" id="SSF48557">
    <property type="entry name" value="L-aspartase-like"/>
    <property type="match status" value="1"/>
</dbReference>
<dbReference type="Gene3D" id="1.10.40.30">
    <property type="entry name" value="Fumarase/aspartase (C-terminal domain)"/>
    <property type="match status" value="1"/>
</dbReference>
<dbReference type="GO" id="GO:0004056">
    <property type="term" value="F:argininosuccinate lyase activity"/>
    <property type="evidence" value="ECO:0007669"/>
    <property type="project" value="UniProtKB-EC"/>
</dbReference>
<gene>
    <name evidence="9" type="ORF">QDX21_05770</name>
</gene>
<dbReference type="InterPro" id="IPR020568">
    <property type="entry name" value="Ribosomal_Su5_D2-typ_SF"/>
</dbReference>
<evidence type="ECO:0000313" key="9">
    <source>
        <dbReference type="EMBL" id="WGH94296.1"/>
    </source>
</evidence>
<dbReference type="SUPFAM" id="SSF54211">
    <property type="entry name" value="Ribosomal protein S5 domain 2-like"/>
    <property type="match status" value="1"/>
</dbReference>
<dbReference type="AlphaFoldDB" id="A0AAJ6AIV4"/>
<dbReference type="PANTHER" id="PTHR43814:SF1">
    <property type="entry name" value="ARGININOSUCCINATE LYASE"/>
    <property type="match status" value="1"/>
</dbReference>
<feature type="region of interest" description="Disordered" evidence="6">
    <location>
        <begin position="426"/>
        <end position="446"/>
    </location>
</feature>
<feature type="domain" description="GHMP kinase N-terminal" evidence="8">
    <location>
        <begin position="44"/>
        <end position="114"/>
    </location>
</feature>
<evidence type="ECO:0000256" key="1">
    <source>
        <dbReference type="ARBA" id="ARBA00004941"/>
    </source>
</evidence>
<keyword evidence="3" id="KW-0028">Amino-acid biosynthesis</keyword>
<feature type="domain" description="Fumarate lyase N-terminal" evidence="7">
    <location>
        <begin position="189"/>
        <end position="345"/>
    </location>
</feature>
<protein>
    <recommendedName>
        <fullName evidence="2">argininosuccinate lyase</fullName>
        <ecNumber evidence="2">4.3.2.1</ecNumber>
    </recommendedName>
</protein>
<proteinExistence type="predicted"/>
<dbReference type="PRINTS" id="PR00149">
    <property type="entry name" value="FUMRATELYASE"/>
</dbReference>
<dbReference type="Proteomes" id="UP001224674">
    <property type="component" value="Chromosome"/>
</dbReference>
<accession>A0AAJ6AIV4</accession>
<dbReference type="Gene3D" id="1.10.275.10">
    <property type="entry name" value="Fumarase/aspartase (N-terminal domain)"/>
    <property type="match status" value="1"/>
</dbReference>
<dbReference type="PRINTS" id="PR00145">
    <property type="entry name" value="ARGSUCLYASE"/>
</dbReference>
<evidence type="ECO:0000256" key="6">
    <source>
        <dbReference type="SAM" id="MobiDB-lite"/>
    </source>
</evidence>
<sequence>MRLHESIETALVILPDKRWHSRAHGKVTPHTGIEVATTPHKPKVVAAVTSVMDIFGVKDARVELSFTGFIPVSRGLGSSTTDMISALRCVGHALDLRIGAAEIARICHEVEGATDPTMFSTPEKLLFASRKSTTLRRFSGVLPDFVVATFDASETMGAVETEEVVFDDAAHHVQRFENAVRKYEKALKTRNTDAPFPAFTRAQPAMPSTFGAYLANVGVSVALIGRQVAAMERYFDSRPLGACAGYGTSIPIDPEITAHLLGYTQGPLGSIAAVADRSAASLVLGQLAELSTLYSRVAADLQFWSSGAVGLVYFPDNLVGQSSIMPQKRNAFVLENIKARCASIIAAHMESLVSMKSAPYTNTIEVSSEAISGFSAAVEGYRGIATLVDWHLDGAVPQVDIARQVMRDGVAFREAYNSVRTKMQMPSASRSVGESSQAVEPAEFGAGPSAVQTRRICNRLGEYREKLSSTLEKVRGRVDKSAANLRKEVEELLR</sequence>
<name>A0AAJ6AIV4_9MICC</name>
<dbReference type="Pfam" id="PF00206">
    <property type="entry name" value="Lyase_1"/>
    <property type="match status" value="1"/>
</dbReference>
<evidence type="ECO:0000256" key="3">
    <source>
        <dbReference type="ARBA" id="ARBA00022571"/>
    </source>
</evidence>
<feature type="compositionally biased region" description="Polar residues" evidence="6">
    <location>
        <begin position="426"/>
        <end position="438"/>
    </location>
</feature>
<evidence type="ECO:0000313" key="10">
    <source>
        <dbReference type="Proteomes" id="UP001224674"/>
    </source>
</evidence>
<dbReference type="InterPro" id="IPR014721">
    <property type="entry name" value="Ribsml_uS5_D2-typ_fold_subgr"/>
</dbReference>
<evidence type="ECO:0000256" key="4">
    <source>
        <dbReference type="ARBA" id="ARBA00022777"/>
    </source>
</evidence>
<dbReference type="InterPro" id="IPR022761">
    <property type="entry name" value="Fumarate_lyase_N"/>
</dbReference>
<evidence type="ECO:0000259" key="8">
    <source>
        <dbReference type="Pfam" id="PF00288"/>
    </source>
</evidence>
<dbReference type="PANTHER" id="PTHR43814">
    <property type="entry name" value="ARGININOSUCCINATE LYASE"/>
    <property type="match status" value="1"/>
</dbReference>
<dbReference type="InterPro" id="IPR008948">
    <property type="entry name" value="L-Aspartase-like"/>
</dbReference>
<dbReference type="EMBL" id="CP122566">
    <property type="protein sequence ID" value="WGH94296.1"/>
    <property type="molecule type" value="Genomic_DNA"/>
</dbReference>
<keyword evidence="3" id="KW-0055">Arginine biosynthesis</keyword>
<evidence type="ECO:0000259" key="7">
    <source>
        <dbReference type="Pfam" id="PF00206"/>
    </source>
</evidence>
<dbReference type="RefSeq" id="WP_279675359.1">
    <property type="nucleotide sequence ID" value="NZ_CP122566.1"/>
</dbReference>
<dbReference type="GO" id="GO:0005829">
    <property type="term" value="C:cytosol"/>
    <property type="evidence" value="ECO:0007669"/>
    <property type="project" value="TreeGrafter"/>
</dbReference>